<evidence type="ECO:0000256" key="3">
    <source>
        <dbReference type="ARBA" id="ARBA00022741"/>
    </source>
</evidence>
<keyword evidence="4" id="KW-0067">ATP-binding</keyword>
<dbReference type="GO" id="GO:0016887">
    <property type="term" value="F:ATP hydrolysis activity"/>
    <property type="evidence" value="ECO:0007669"/>
    <property type="project" value="InterPro"/>
</dbReference>
<sequence length="506" mass="54672">MTEFARIESLEVRGLVKRYPGVVALDDVAVAFPGGSILGLLGKNGAGKSTLIKILAGVIQPDAGEILVNGEHTVIHSPHAATAMGFAFVHQEIADVLNLSVAENIGLGLGYPTYPLGFVKRREMRRWAHEVLDRLEADIDPAAPLASLSIAQRRLVMIARGLAADARLLVLDEPTASLTEAEIVHLHQVLRRLRDDGVAIAYVSHRLDEIFQITDRVTVMRDGHTVFSGETAAVDRAQLIREITGSATAVETRPRRAPVAAGAAELLRVEELSLPGVVEPASFTLRAGELLGLAGLVGAGRTELARLIFGADRPAGGRILVHGEEVRIRGPRDAMAAGIVLLPEDRKNQGAVLNFSVRKNVTLPAMDRFRLAKPLPVPSERAEREATRDLVDRLKIKVADPEHPTRYLSGGNQQKVVLAKWLDSGADVFIFDEPTHGIDVDGKEEIYDLMGELADQGKGVIFISSEFTELVGSCNRVIVMREGRLVDEIEGAAISDGALVELCYSD</sequence>
<dbReference type="InterPro" id="IPR027417">
    <property type="entry name" value="P-loop_NTPase"/>
</dbReference>
<reference evidence="6" key="1">
    <citation type="submission" date="2020-05" db="EMBL/GenBank/DDBJ databases">
        <authorList>
            <person name="Chiriac C."/>
            <person name="Salcher M."/>
            <person name="Ghai R."/>
            <person name="Kavagutti S V."/>
        </authorList>
    </citation>
    <scope>NUCLEOTIDE SEQUENCE</scope>
</reference>
<name>A0A6J7EFQ3_9ZZZZ</name>
<dbReference type="CDD" id="cd03215">
    <property type="entry name" value="ABC_Carb_Monos_II"/>
    <property type="match status" value="1"/>
</dbReference>
<dbReference type="Pfam" id="PF00005">
    <property type="entry name" value="ABC_tran"/>
    <property type="match status" value="2"/>
</dbReference>
<dbReference type="SUPFAM" id="SSF52540">
    <property type="entry name" value="P-loop containing nucleoside triphosphate hydrolases"/>
    <property type="match status" value="2"/>
</dbReference>
<feature type="domain" description="ABC transporter" evidence="5">
    <location>
        <begin position="261"/>
        <end position="502"/>
    </location>
</feature>
<dbReference type="Gene3D" id="3.40.50.300">
    <property type="entry name" value="P-loop containing nucleotide triphosphate hydrolases"/>
    <property type="match status" value="2"/>
</dbReference>
<accession>A0A6J7EFQ3</accession>
<evidence type="ECO:0000259" key="5">
    <source>
        <dbReference type="PROSITE" id="PS50893"/>
    </source>
</evidence>
<dbReference type="PROSITE" id="PS50893">
    <property type="entry name" value="ABC_TRANSPORTER_2"/>
    <property type="match status" value="2"/>
</dbReference>
<evidence type="ECO:0000256" key="4">
    <source>
        <dbReference type="ARBA" id="ARBA00022840"/>
    </source>
</evidence>
<dbReference type="InterPro" id="IPR003439">
    <property type="entry name" value="ABC_transporter-like_ATP-bd"/>
</dbReference>
<keyword evidence="2" id="KW-0677">Repeat</keyword>
<keyword evidence="1" id="KW-0813">Transport</keyword>
<dbReference type="InterPro" id="IPR017871">
    <property type="entry name" value="ABC_transporter-like_CS"/>
</dbReference>
<feature type="domain" description="ABC transporter" evidence="5">
    <location>
        <begin position="10"/>
        <end position="247"/>
    </location>
</feature>
<dbReference type="InterPro" id="IPR003593">
    <property type="entry name" value="AAA+_ATPase"/>
</dbReference>
<evidence type="ECO:0000313" key="6">
    <source>
        <dbReference type="EMBL" id="CAB4879289.1"/>
    </source>
</evidence>
<gene>
    <name evidence="6" type="ORF">UFOPK3423_01200</name>
</gene>
<dbReference type="EMBL" id="CAFBLQ010000142">
    <property type="protein sequence ID" value="CAB4879289.1"/>
    <property type="molecule type" value="Genomic_DNA"/>
</dbReference>
<dbReference type="AlphaFoldDB" id="A0A6J7EFQ3"/>
<dbReference type="GO" id="GO:0005524">
    <property type="term" value="F:ATP binding"/>
    <property type="evidence" value="ECO:0007669"/>
    <property type="project" value="UniProtKB-KW"/>
</dbReference>
<dbReference type="InterPro" id="IPR050107">
    <property type="entry name" value="ABC_carbohydrate_import_ATPase"/>
</dbReference>
<dbReference type="PANTHER" id="PTHR43790:SF9">
    <property type="entry name" value="GALACTOFURANOSE TRANSPORTER ATP-BINDING PROTEIN YTFR"/>
    <property type="match status" value="1"/>
</dbReference>
<protein>
    <submittedName>
        <fullName evidence="6">Unannotated protein</fullName>
    </submittedName>
</protein>
<dbReference type="PROSITE" id="PS00211">
    <property type="entry name" value="ABC_TRANSPORTER_1"/>
    <property type="match status" value="1"/>
</dbReference>
<dbReference type="CDD" id="cd03216">
    <property type="entry name" value="ABC_Carb_Monos_I"/>
    <property type="match status" value="1"/>
</dbReference>
<dbReference type="SMART" id="SM00382">
    <property type="entry name" value="AAA"/>
    <property type="match status" value="2"/>
</dbReference>
<organism evidence="6">
    <name type="scientific">freshwater metagenome</name>
    <dbReference type="NCBI Taxonomy" id="449393"/>
    <lineage>
        <taxon>unclassified sequences</taxon>
        <taxon>metagenomes</taxon>
        <taxon>ecological metagenomes</taxon>
    </lineage>
</organism>
<keyword evidence="3" id="KW-0547">Nucleotide-binding</keyword>
<evidence type="ECO:0000256" key="2">
    <source>
        <dbReference type="ARBA" id="ARBA00022737"/>
    </source>
</evidence>
<proteinExistence type="predicted"/>
<evidence type="ECO:0000256" key="1">
    <source>
        <dbReference type="ARBA" id="ARBA00022448"/>
    </source>
</evidence>
<dbReference type="PANTHER" id="PTHR43790">
    <property type="entry name" value="CARBOHYDRATE TRANSPORT ATP-BINDING PROTEIN MG119-RELATED"/>
    <property type="match status" value="1"/>
</dbReference>